<accession>A0A2Z6ZZ33</accession>
<gene>
    <name evidence="1" type="ORF">F511_47135</name>
</gene>
<keyword evidence="2" id="KW-1185">Reference proteome</keyword>
<dbReference type="AlphaFoldDB" id="A0A2Z6ZZ33"/>
<organism evidence="1 2">
    <name type="scientific">Dorcoceras hygrometricum</name>
    <dbReference type="NCBI Taxonomy" id="472368"/>
    <lineage>
        <taxon>Eukaryota</taxon>
        <taxon>Viridiplantae</taxon>
        <taxon>Streptophyta</taxon>
        <taxon>Embryophyta</taxon>
        <taxon>Tracheophyta</taxon>
        <taxon>Spermatophyta</taxon>
        <taxon>Magnoliopsida</taxon>
        <taxon>eudicotyledons</taxon>
        <taxon>Gunneridae</taxon>
        <taxon>Pentapetalae</taxon>
        <taxon>asterids</taxon>
        <taxon>lamiids</taxon>
        <taxon>Lamiales</taxon>
        <taxon>Gesneriaceae</taxon>
        <taxon>Didymocarpoideae</taxon>
        <taxon>Trichosporeae</taxon>
        <taxon>Loxocarpinae</taxon>
        <taxon>Dorcoceras</taxon>
    </lineage>
</organism>
<dbReference type="Proteomes" id="UP000250235">
    <property type="component" value="Unassembled WGS sequence"/>
</dbReference>
<dbReference type="EMBL" id="KV184890">
    <property type="protein sequence ID" value="KZT75840.1"/>
    <property type="molecule type" value="Genomic_DNA"/>
</dbReference>
<protein>
    <submittedName>
        <fullName evidence="1">Uncharacterized protein</fullName>
    </submittedName>
</protein>
<sequence>MGPTSNIGPKTSWAARDRPELNLEVKFNRRNNLPEIVAGRRRPPPPTNRVRHSAALWQHDARPGRVNSGASRRKRAPIKAHWLRIITRRRQQAVGSRSRNTCVRDQHLSASQCAASARPLAHKRVGRGVAMPGGAVAVSKIFDFSILNIEI</sequence>
<reference evidence="1 2" key="1">
    <citation type="journal article" date="2015" name="Proc. Natl. Acad. Sci. U.S.A.">
        <title>The resurrection genome of Boea hygrometrica: A blueprint for survival of dehydration.</title>
        <authorList>
            <person name="Xiao L."/>
            <person name="Yang G."/>
            <person name="Zhang L."/>
            <person name="Yang X."/>
            <person name="Zhao S."/>
            <person name="Ji Z."/>
            <person name="Zhou Q."/>
            <person name="Hu M."/>
            <person name="Wang Y."/>
            <person name="Chen M."/>
            <person name="Xu Y."/>
            <person name="Jin H."/>
            <person name="Xiao X."/>
            <person name="Hu G."/>
            <person name="Bao F."/>
            <person name="Hu Y."/>
            <person name="Wan P."/>
            <person name="Li L."/>
            <person name="Deng X."/>
            <person name="Kuang T."/>
            <person name="Xiang C."/>
            <person name="Zhu J.K."/>
            <person name="Oliver M.J."/>
            <person name="He Y."/>
        </authorList>
    </citation>
    <scope>NUCLEOTIDE SEQUENCE [LARGE SCALE GENOMIC DNA]</scope>
    <source>
        <strain evidence="2">cv. XS01</strain>
    </source>
</reference>
<evidence type="ECO:0000313" key="2">
    <source>
        <dbReference type="Proteomes" id="UP000250235"/>
    </source>
</evidence>
<name>A0A2Z6ZZ33_9LAMI</name>
<proteinExistence type="predicted"/>
<evidence type="ECO:0000313" key="1">
    <source>
        <dbReference type="EMBL" id="KZT75840.1"/>
    </source>
</evidence>